<keyword evidence="4" id="KW-0804">Transcription</keyword>
<dbReference type="InterPro" id="IPR050655">
    <property type="entry name" value="Plant_B3_domain"/>
</dbReference>
<sequence>MKRAKSVARKQELSFFKVISDDKRMILVSMQRFPRGNTPRVQGLVGRKVTLRDVDRNLWTVEVARDGDDFYFDKGWPQFHQENHLEPGDYVSFDYKHDGLVDFILLGGDGCVKKGVGCPRSSVKVEVEEVYELTDDDDDDDEDYAVEQWKKLKEVEIDDESDEDDEIEVLVKGSKSRSSPSSSSCEPFLSEISYISMCIDHYLVCVYAVRQKKHDKEDYYGRYIFRSGLAVQPQNPYFVSTSRKLRRNVLHIPNEVRERWKLKFESKMLVVDASGRKWGSKIKKWNDGRLWCTGGWKRMCAANNISTHDTCICEFVQRGSDDMYMLVHAVGAPK</sequence>
<comment type="caution">
    <text evidence="7">The sequence shown here is derived from an EMBL/GenBank/DDBJ whole genome shotgun (WGS) entry which is preliminary data.</text>
</comment>
<dbReference type="PANTHER" id="PTHR31920:SF135">
    <property type="entry name" value="B3 DOMAIN-CONTAINING PROTEIN OS03G0621600-RELATED"/>
    <property type="match status" value="1"/>
</dbReference>
<dbReference type="GO" id="GO:0005634">
    <property type="term" value="C:nucleus"/>
    <property type="evidence" value="ECO:0007669"/>
    <property type="project" value="UniProtKB-SubCell"/>
</dbReference>
<dbReference type="PROSITE" id="PS50863">
    <property type="entry name" value="B3"/>
    <property type="match status" value="2"/>
</dbReference>
<accession>A0A8X8ZTF8</accession>
<dbReference type="EMBL" id="PNBA02000007">
    <property type="protein sequence ID" value="KAG6417632.1"/>
    <property type="molecule type" value="Genomic_DNA"/>
</dbReference>
<evidence type="ECO:0000256" key="4">
    <source>
        <dbReference type="ARBA" id="ARBA00023163"/>
    </source>
</evidence>
<dbReference type="SMART" id="SM01019">
    <property type="entry name" value="B3"/>
    <property type="match status" value="2"/>
</dbReference>
<dbReference type="SUPFAM" id="SSF101936">
    <property type="entry name" value="DNA-binding pseudobarrel domain"/>
    <property type="match status" value="2"/>
</dbReference>
<proteinExistence type="predicted"/>
<dbReference type="InterPro" id="IPR003340">
    <property type="entry name" value="B3_DNA-bd"/>
</dbReference>
<gene>
    <name evidence="7" type="ORF">SASPL_119816</name>
</gene>
<organism evidence="7">
    <name type="scientific">Salvia splendens</name>
    <name type="common">Scarlet sage</name>
    <dbReference type="NCBI Taxonomy" id="180675"/>
    <lineage>
        <taxon>Eukaryota</taxon>
        <taxon>Viridiplantae</taxon>
        <taxon>Streptophyta</taxon>
        <taxon>Embryophyta</taxon>
        <taxon>Tracheophyta</taxon>
        <taxon>Spermatophyta</taxon>
        <taxon>Magnoliopsida</taxon>
        <taxon>eudicotyledons</taxon>
        <taxon>Gunneridae</taxon>
        <taxon>Pentapetalae</taxon>
        <taxon>asterids</taxon>
        <taxon>lamiids</taxon>
        <taxon>Lamiales</taxon>
        <taxon>Lamiaceae</taxon>
        <taxon>Nepetoideae</taxon>
        <taxon>Mentheae</taxon>
        <taxon>Salviinae</taxon>
        <taxon>Salvia</taxon>
        <taxon>Salvia subgen. Calosphace</taxon>
        <taxon>core Calosphace</taxon>
    </lineage>
</organism>
<reference evidence="7" key="2">
    <citation type="submission" date="2020-08" db="EMBL/GenBank/DDBJ databases">
        <title>Plant Genome Project.</title>
        <authorList>
            <person name="Zhang R.-G."/>
        </authorList>
    </citation>
    <scope>NUCLEOTIDE SEQUENCE</scope>
    <source>
        <strain evidence="7">Huo1</strain>
        <tissue evidence="7">Leaf</tissue>
    </source>
</reference>
<dbReference type="CDD" id="cd10017">
    <property type="entry name" value="B3_DNA"/>
    <property type="match status" value="2"/>
</dbReference>
<dbReference type="GO" id="GO:0003677">
    <property type="term" value="F:DNA binding"/>
    <property type="evidence" value="ECO:0007669"/>
    <property type="project" value="UniProtKB-KW"/>
</dbReference>
<dbReference type="PANTHER" id="PTHR31920">
    <property type="entry name" value="B3 DOMAIN-CONTAINING"/>
    <property type="match status" value="1"/>
</dbReference>
<name>A0A8X8ZTF8_SALSN</name>
<dbReference type="InterPro" id="IPR015300">
    <property type="entry name" value="DNA-bd_pseudobarrel_sf"/>
</dbReference>
<keyword evidence="5" id="KW-0539">Nucleus</keyword>
<comment type="subcellular location">
    <subcellularLocation>
        <location evidence="1">Nucleus</location>
    </subcellularLocation>
</comment>
<keyword evidence="2" id="KW-0805">Transcription regulation</keyword>
<evidence type="ECO:0000313" key="7">
    <source>
        <dbReference type="EMBL" id="KAG6417632.1"/>
    </source>
</evidence>
<reference evidence="7" key="1">
    <citation type="submission" date="2018-01" db="EMBL/GenBank/DDBJ databases">
        <authorList>
            <person name="Mao J.F."/>
        </authorList>
    </citation>
    <scope>NUCLEOTIDE SEQUENCE</scope>
    <source>
        <strain evidence="7">Huo1</strain>
        <tissue evidence="7">Leaf</tissue>
    </source>
</reference>
<dbReference type="Pfam" id="PF02362">
    <property type="entry name" value="B3"/>
    <property type="match status" value="2"/>
</dbReference>
<feature type="domain" description="TF-B3" evidence="6">
    <location>
        <begin position="235"/>
        <end position="331"/>
    </location>
</feature>
<evidence type="ECO:0000256" key="3">
    <source>
        <dbReference type="ARBA" id="ARBA00023125"/>
    </source>
</evidence>
<keyword evidence="3" id="KW-0238">DNA-binding</keyword>
<keyword evidence="8" id="KW-1185">Reference proteome</keyword>
<evidence type="ECO:0000256" key="5">
    <source>
        <dbReference type="ARBA" id="ARBA00023242"/>
    </source>
</evidence>
<evidence type="ECO:0000256" key="2">
    <source>
        <dbReference type="ARBA" id="ARBA00023015"/>
    </source>
</evidence>
<protein>
    <recommendedName>
        <fullName evidence="6">TF-B3 domain-containing protein</fullName>
    </recommendedName>
</protein>
<dbReference type="AlphaFoldDB" id="A0A8X8ZTF8"/>
<evidence type="ECO:0000256" key="1">
    <source>
        <dbReference type="ARBA" id="ARBA00004123"/>
    </source>
</evidence>
<dbReference type="Proteomes" id="UP000298416">
    <property type="component" value="Unassembled WGS sequence"/>
</dbReference>
<dbReference type="Gene3D" id="2.40.330.10">
    <property type="entry name" value="DNA-binding pseudobarrel domain"/>
    <property type="match status" value="2"/>
</dbReference>
<evidence type="ECO:0000259" key="6">
    <source>
        <dbReference type="PROSITE" id="PS50863"/>
    </source>
</evidence>
<evidence type="ECO:0000313" key="8">
    <source>
        <dbReference type="Proteomes" id="UP000298416"/>
    </source>
</evidence>
<feature type="domain" description="TF-B3" evidence="6">
    <location>
        <begin position="16"/>
        <end position="109"/>
    </location>
</feature>